<dbReference type="OrthoDB" id="9803547at2"/>
<dbReference type="InterPro" id="IPR009057">
    <property type="entry name" value="Homeodomain-like_sf"/>
</dbReference>
<dbReference type="InterPro" id="IPR001647">
    <property type="entry name" value="HTH_TetR"/>
</dbReference>
<reference evidence="4" key="1">
    <citation type="submission" date="2014-08" db="EMBL/GenBank/DDBJ databases">
        <title>Draft genome sequences of Sphingobium herbicidovorans.</title>
        <authorList>
            <person name="Gan H.M."/>
            <person name="Gan H.Y."/>
            <person name="Savka M.A."/>
        </authorList>
    </citation>
    <scope>NUCLEOTIDE SEQUENCE [LARGE SCALE GENOMIC DNA]</scope>
    <source>
        <strain evidence="4">NBRC 16415</strain>
    </source>
</reference>
<dbReference type="EMBL" id="JFZA02000035">
    <property type="protein sequence ID" value="KFG89081.1"/>
    <property type="molecule type" value="Genomic_DNA"/>
</dbReference>
<dbReference type="eggNOG" id="COG1309">
    <property type="taxonomic scope" value="Bacteria"/>
</dbReference>
<evidence type="ECO:0000313" key="5">
    <source>
        <dbReference type="Proteomes" id="UP000024284"/>
    </source>
</evidence>
<sequence length="200" mass="22211">MEHARSRGRPRQAELQDRLISSALDVLATNGITGLTVERVCALAGVPKTTFYRRWSKPFDAVVEGILSRPRELTYVDEGNAVRDLSRFYNSLAALYSDPIWLAWESLSRCEPSVRSNLAAQLEEEGRQRREHNKQALGNALNEQRLDAALAPGLILNVLNGVARNSAGLRWHTAESEVQELILRLIGLGLGTNPALDQSR</sequence>
<keyword evidence="1 2" id="KW-0238">DNA-binding</keyword>
<dbReference type="RefSeq" id="WP_037467868.1">
    <property type="nucleotide sequence ID" value="NZ_BCZD01000050.1"/>
</dbReference>
<dbReference type="STRING" id="76947.GCA_002080435_01514"/>
<protein>
    <submittedName>
        <fullName evidence="4">Transcriptional regulator protein</fullName>
    </submittedName>
</protein>
<organism evidence="4 5">
    <name type="scientific">Sphingobium herbicidovorans (strain ATCC 700291 / DSM 11019 / CCUG 56400 / KCTC 2939 / LMG 18315 / NBRC 16415 / MH)</name>
    <name type="common">Sphingomonas herbicidovorans</name>
    <dbReference type="NCBI Taxonomy" id="1219045"/>
    <lineage>
        <taxon>Bacteria</taxon>
        <taxon>Pseudomonadati</taxon>
        <taxon>Pseudomonadota</taxon>
        <taxon>Alphaproteobacteria</taxon>
        <taxon>Sphingomonadales</taxon>
        <taxon>Sphingomonadaceae</taxon>
        <taxon>Sphingobium</taxon>
    </lineage>
</organism>
<dbReference type="PATRIC" id="fig|1219045.3.peg.3193"/>
<dbReference type="PROSITE" id="PS50977">
    <property type="entry name" value="HTH_TETR_2"/>
    <property type="match status" value="1"/>
</dbReference>
<dbReference type="SUPFAM" id="SSF46689">
    <property type="entry name" value="Homeodomain-like"/>
    <property type="match status" value="1"/>
</dbReference>
<dbReference type="AlphaFoldDB" id="A0A086P6R3"/>
<evidence type="ECO:0000259" key="3">
    <source>
        <dbReference type="PROSITE" id="PS50977"/>
    </source>
</evidence>
<evidence type="ECO:0000313" key="4">
    <source>
        <dbReference type="EMBL" id="KFG89081.1"/>
    </source>
</evidence>
<name>A0A086P6R3_SPHHM</name>
<feature type="domain" description="HTH tetR-type" evidence="3">
    <location>
        <begin position="13"/>
        <end position="73"/>
    </location>
</feature>
<feature type="DNA-binding region" description="H-T-H motif" evidence="2">
    <location>
        <begin position="36"/>
        <end position="55"/>
    </location>
</feature>
<gene>
    <name evidence="4" type="ORF">BV98_003147</name>
</gene>
<proteinExistence type="predicted"/>
<dbReference type="Proteomes" id="UP000024284">
    <property type="component" value="Unassembled WGS sequence"/>
</dbReference>
<accession>A0A086P6R3</accession>
<dbReference type="Pfam" id="PF00440">
    <property type="entry name" value="TetR_N"/>
    <property type="match status" value="1"/>
</dbReference>
<evidence type="ECO:0000256" key="2">
    <source>
        <dbReference type="PROSITE-ProRule" id="PRU00335"/>
    </source>
</evidence>
<keyword evidence="5" id="KW-1185">Reference proteome</keyword>
<dbReference type="GO" id="GO:0003677">
    <property type="term" value="F:DNA binding"/>
    <property type="evidence" value="ECO:0007669"/>
    <property type="project" value="UniProtKB-UniRule"/>
</dbReference>
<evidence type="ECO:0000256" key="1">
    <source>
        <dbReference type="ARBA" id="ARBA00023125"/>
    </source>
</evidence>
<comment type="caution">
    <text evidence="4">The sequence shown here is derived from an EMBL/GenBank/DDBJ whole genome shotgun (WGS) entry which is preliminary data.</text>
</comment>
<dbReference type="Gene3D" id="1.10.357.10">
    <property type="entry name" value="Tetracycline Repressor, domain 2"/>
    <property type="match status" value="1"/>
</dbReference>